<dbReference type="PANTHER" id="PTHR48006:SF81">
    <property type="entry name" value="PROTEIN KINASE DOMAIN-CONTAINING PROTEIN"/>
    <property type="match status" value="1"/>
</dbReference>
<evidence type="ECO:0000256" key="20">
    <source>
        <dbReference type="SAM" id="Phobius"/>
    </source>
</evidence>
<dbReference type="InterPro" id="IPR000719">
    <property type="entry name" value="Prot_kinase_dom"/>
</dbReference>
<dbReference type="SMART" id="SM00220">
    <property type="entry name" value="S_TKc"/>
    <property type="match status" value="1"/>
</dbReference>
<dbReference type="GO" id="GO:0004674">
    <property type="term" value="F:protein serine/threonine kinase activity"/>
    <property type="evidence" value="ECO:0007669"/>
    <property type="project" value="UniProtKB-KW"/>
</dbReference>
<dbReference type="AlphaFoldDB" id="A0AAV8T556"/>
<proteinExistence type="predicted"/>
<keyword evidence="13 20" id="KW-1133">Transmembrane helix</keyword>
<reference evidence="23 24" key="1">
    <citation type="submission" date="2021-09" db="EMBL/GenBank/DDBJ databases">
        <title>Genomic insights and catalytic innovation underlie evolution of tropane alkaloids biosynthesis.</title>
        <authorList>
            <person name="Wang Y.-J."/>
            <person name="Tian T."/>
            <person name="Huang J.-P."/>
            <person name="Huang S.-X."/>
        </authorList>
    </citation>
    <scope>NUCLEOTIDE SEQUENCE [LARGE SCALE GENOMIC DNA]</scope>
    <source>
        <strain evidence="23">KIB-2018</strain>
        <tissue evidence="23">Leaf</tissue>
    </source>
</reference>
<organism evidence="23 24">
    <name type="scientific">Erythroxylum novogranatense</name>
    <dbReference type="NCBI Taxonomy" id="1862640"/>
    <lineage>
        <taxon>Eukaryota</taxon>
        <taxon>Viridiplantae</taxon>
        <taxon>Streptophyta</taxon>
        <taxon>Embryophyta</taxon>
        <taxon>Tracheophyta</taxon>
        <taxon>Spermatophyta</taxon>
        <taxon>Magnoliopsida</taxon>
        <taxon>eudicotyledons</taxon>
        <taxon>Gunneridae</taxon>
        <taxon>Pentapetalae</taxon>
        <taxon>rosids</taxon>
        <taxon>fabids</taxon>
        <taxon>Malpighiales</taxon>
        <taxon>Erythroxylaceae</taxon>
        <taxon>Erythroxylum</taxon>
    </lineage>
</organism>
<dbReference type="PROSITE" id="PS00108">
    <property type="entry name" value="PROTEIN_KINASE_ST"/>
    <property type="match status" value="1"/>
</dbReference>
<dbReference type="CDD" id="cd14066">
    <property type="entry name" value="STKc_IRAK"/>
    <property type="match status" value="1"/>
</dbReference>
<keyword evidence="4" id="KW-0597">Phosphoprotein</keyword>
<feature type="signal peptide" evidence="21">
    <location>
        <begin position="1"/>
        <end position="26"/>
    </location>
</feature>
<dbReference type="Pfam" id="PF00560">
    <property type="entry name" value="LRR_1"/>
    <property type="match status" value="3"/>
</dbReference>
<evidence type="ECO:0000313" key="23">
    <source>
        <dbReference type="EMBL" id="KAJ8761837.1"/>
    </source>
</evidence>
<comment type="catalytic activity">
    <reaction evidence="18">
        <text>L-seryl-[protein] + ATP = O-phospho-L-seryl-[protein] + ADP + H(+)</text>
        <dbReference type="Rhea" id="RHEA:17989"/>
        <dbReference type="Rhea" id="RHEA-COMP:9863"/>
        <dbReference type="Rhea" id="RHEA-COMP:11604"/>
        <dbReference type="ChEBI" id="CHEBI:15378"/>
        <dbReference type="ChEBI" id="CHEBI:29999"/>
        <dbReference type="ChEBI" id="CHEBI:30616"/>
        <dbReference type="ChEBI" id="CHEBI:83421"/>
        <dbReference type="ChEBI" id="CHEBI:456216"/>
        <dbReference type="EC" id="2.7.11.1"/>
    </reaction>
</comment>
<protein>
    <recommendedName>
        <fullName evidence="2">non-specific serine/threonine protein kinase</fullName>
        <ecNumber evidence="2">2.7.11.1</ecNumber>
    </recommendedName>
</protein>
<evidence type="ECO:0000256" key="13">
    <source>
        <dbReference type="ARBA" id="ARBA00022989"/>
    </source>
</evidence>
<evidence type="ECO:0000256" key="4">
    <source>
        <dbReference type="ARBA" id="ARBA00022553"/>
    </source>
</evidence>
<feature type="binding site" evidence="19">
    <location>
        <position position="687"/>
    </location>
    <ligand>
        <name>ATP</name>
        <dbReference type="ChEBI" id="CHEBI:30616"/>
    </ligand>
</feature>
<dbReference type="GO" id="GO:0016020">
    <property type="term" value="C:membrane"/>
    <property type="evidence" value="ECO:0007669"/>
    <property type="project" value="UniProtKB-SubCell"/>
</dbReference>
<evidence type="ECO:0000256" key="15">
    <source>
        <dbReference type="ARBA" id="ARBA00023170"/>
    </source>
</evidence>
<dbReference type="Proteomes" id="UP001159364">
    <property type="component" value="Linkage Group LG06"/>
</dbReference>
<evidence type="ECO:0000256" key="17">
    <source>
        <dbReference type="ARBA" id="ARBA00047899"/>
    </source>
</evidence>
<dbReference type="SUPFAM" id="SSF52058">
    <property type="entry name" value="L domain-like"/>
    <property type="match status" value="2"/>
</dbReference>
<dbReference type="SUPFAM" id="SSF56112">
    <property type="entry name" value="Protein kinase-like (PK-like)"/>
    <property type="match status" value="1"/>
</dbReference>
<dbReference type="EC" id="2.7.11.1" evidence="2"/>
<evidence type="ECO:0000256" key="5">
    <source>
        <dbReference type="ARBA" id="ARBA00022614"/>
    </source>
</evidence>
<dbReference type="PROSITE" id="PS00107">
    <property type="entry name" value="PROTEIN_KINASE_ATP"/>
    <property type="match status" value="1"/>
</dbReference>
<accession>A0AAV8T556</accession>
<evidence type="ECO:0000256" key="2">
    <source>
        <dbReference type="ARBA" id="ARBA00012513"/>
    </source>
</evidence>
<dbReference type="InterPro" id="IPR001245">
    <property type="entry name" value="Ser-Thr/Tyr_kinase_cat_dom"/>
</dbReference>
<sequence length="1013" mass="112451">MVDFSTRCLLLLGLLVLSSFISYITCQAGQLDPEEVQALKLILKTLGVSQFSFTEDCQSGAINIPDKGENNTILCSCPLNNTACHITTFTLRGYSCQGELPPQMSSLKYLQTIDLTRNYINGTIPTEWTELQNLTSLSLTANRLSGSIPRYLGKFSSLTTLSLEANQFSGTIPSDLGKLVNLTDLTLSSNQLEGDLPEELAHIKGIKKFRVSDNILNGTIPSFIRNWTQLDRLEMYASGLKGPIPPSIFQLQNLIDLRITDVEGIEFRFPTRLPEKMKILVLRNVNLSGQIPPDVWKLTGLLDVTFNKLDGGIPPVARTKLDFAFLSGNMLSGTIPESLLEDSGTNIDFSYNNLTWPSNCQEKLNINLFRSSSTNKSSLLPCQDTSKCPKYYNSLHINCGGPDFHLSNNYGKILYKGDQYVEGGTARSYNSQTNWGFSSTGDYMDDDNNYRGRYTLSATSNLTVPYPDLYSTARVAPLSLTYYGYCLENGNYNVTLHFSEIQFTDDKAYHRVGRRLFDIYVQGKLEVKDFDIEKNGSNKVATREFNVSVTDHTLDIRLYWAGKGTTCIPRRGNYGPLISAISVCSSNRARCEESEETNKTPVIVGVVVSVVCLVFFIIGVIWWRFFSQKNTRERDLKGLSLQTGSFTLRQLKAATRNFDPANKIGEGGFGSVYKGELSDGTIIAVKKLSPKSGQGNREFVTEIGLISGLQHPNLVKLYGCCIEGNHLLLVYEYMENNSLARSLFGSESSFVKLNWATRYKICVGIARGLAFLHDESTLRIVHRDIKATNVLLDKDLNAKISDFGLAKLNEEENTHISTRVAGTIGYMAPEYALWGYLTEKADVYSFGVVALEIVSGKSNTSYRPKNECVCLLDWAFVLQQKGNLMEIVDPNLESEFNKKEAERMVKVALLCTNASPTLRPAISEVVSLLEGGSIIQEVTSDPGIYADDLRMKSLRGYYQQMQDKSSSGSQPSTLASDKIVTDSSTISGYDIYPAKPESINLDISESSSLIKSI</sequence>
<dbReference type="FunFam" id="2.60.120.430:FF:000004">
    <property type="entry name" value="Putative leucine-rich repeat receptor-like serine/threonine-protein kinase"/>
    <property type="match status" value="1"/>
</dbReference>
<evidence type="ECO:0000256" key="18">
    <source>
        <dbReference type="ARBA" id="ARBA00048679"/>
    </source>
</evidence>
<dbReference type="InterPro" id="IPR008271">
    <property type="entry name" value="Ser/Thr_kinase_AS"/>
</dbReference>
<evidence type="ECO:0000256" key="7">
    <source>
        <dbReference type="ARBA" id="ARBA00022692"/>
    </source>
</evidence>
<keyword evidence="8 21" id="KW-0732">Signal</keyword>
<evidence type="ECO:0000256" key="14">
    <source>
        <dbReference type="ARBA" id="ARBA00023136"/>
    </source>
</evidence>
<dbReference type="Gene3D" id="2.60.120.430">
    <property type="entry name" value="Galactose-binding lectin"/>
    <property type="match status" value="1"/>
</dbReference>
<gene>
    <name evidence="23" type="ORF">K2173_005409</name>
</gene>
<evidence type="ECO:0000256" key="8">
    <source>
        <dbReference type="ARBA" id="ARBA00022729"/>
    </source>
</evidence>
<dbReference type="InterPro" id="IPR008979">
    <property type="entry name" value="Galactose-bd-like_sf"/>
</dbReference>
<evidence type="ECO:0000256" key="3">
    <source>
        <dbReference type="ARBA" id="ARBA00022527"/>
    </source>
</evidence>
<dbReference type="InterPro" id="IPR032675">
    <property type="entry name" value="LRR_dom_sf"/>
</dbReference>
<comment type="catalytic activity">
    <reaction evidence="17">
        <text>L-threonyl-[protein] + ATP = O-phospho-L-threonyl-[protein] + ADP + H(+)</text>
        <dbReference type="Rhea" id="RHEA:46608"/>
        <dbReference type="Rhea" id="RHEA-COMP:11060"/>
        <dbReference type="Rhea" id="RHEA-COMP:11605"/>
        <dbReference type="ChEBI" id="CHEBI:15378"/>
        <dbReference type="ChEBI" id="CHEBI:30013"/>
        <dbReference type="ChEBI" id="CHEBI:30616"/>
        <dbReference type="ChEBI" id="CHEBI:61977"/>
        <dbReference type="ChEBI" id="CHEBI:456216"/>
        <dbReference type="EC" id="2.7.11.1"/>
    </reaction>
</comment>
<dbReference type="EMBL" id="JAIWQS010000006">
    <property type="protein sequence ID" value="KAJ8761837.1"/>
    <property type="molecule type" value="Genomic_DNA"/>
</dbReference>
<dbReference type="InterPro" id="IPR021720">
    <property type="entry name" value="Malectin_dom"/>
</dbReference>
<evidence type="ECO:0000256" key="9">
    <source>
        <dbReference type="ARBA" id="ARBA00022737"/>
    </source>
</evidence>
<dbReference type="FunFam" id="3.80.10.10:FF:000041">
    <property type="entry name" value="LRR receptor-like serine/threonine-protein kinase ERECTA"/>
    <property type="match status" value="2"/>
</dbReference>
<dbReference type="Gene3D" id="3.30.200.20">
    <property type="entry name" value="Phosphorylase Kinase, domain 1"/>
    <property type="match status" value="1"/>
</dbReference>
<keyword evidence="9" id="KW-0677">Repeat</keyword>
<comment type="subcellular location">
    <subcellularLocation>
        <location evidence="1">Membrane</location>
        <topology evidence="1">Single-pass type I membrane protein</topology>
    </subcellularLocation>
</comment>
<evidence type="ECO:0000256" key="1">
    <source>
        <dbReference type="ARBA" id="ARBA00004479"/>
    </source>
</evidence>
<dbReference type="Pfam" id="PF07714">
    <property type="entry name" value="PK_Tyr_Ser-Thr"/>
    <property type="match status" value="1"/>
</dbReference>
<dbReference type="Gene3D" id="3.80.10.10">
    <property type="entry name" value="Ribonuclease Inhibitor"/>
    <property type="match status" value="1"/>
</dbReference>
<evidence type="ECO:0000313" key="24">
    <source>
        <dbReference type="Proteomes" id="UP001159364"/>
    </source>
</evidence>
<dbReference type="InterPro" id="IPR051824">
    <property type="entry name" value="LRR_Rcpt-Like_S/T_Kinase"/>
</dbReference>
<evidence type="ECO:0000256" key="6">
    <source>
        <dbReference type="ARBA" id="ARBA00022679"/>
    </source>
</evidence>
<evidence type="ECO:0000256" key="19">
    <source>
        <dbReference type="PROSITE-ProRule" id="PRU10141"/>
    </source>
</evidence>
<dbReference type="GO" id="GO:0005524">
    <property type="term" value="F:ATP binding"/>
    <property type="evidence" value="ECO:0007669"/>
    <property type="project" value="UniProtKB-UniRule"/>
</dbReference>
<dbReference type="FunFam" id="3.30.200.20:FF:000217">
    <property type="entry name" value="probable LRR receptor-like serine/threonine-protein kinase At1g53430"/>
    <property type="match status" value="1"/>
</dbReference>
<evidence type="ECO:0000259" key="22">
    <source>
        <dbReference type="PROSITE" id="PS50011"/>
    </source>
</evidence>
<keyword evidence="3" id="KW-0723">Serine/threonine-protein kinase</keyword>
<keyword evidence="24" id="KW-1185">Reference proteome</keyword>
<keyword evidence="6" id="KW-0808">Transferase</keyword>
<keyword evidence="7 20" id="KW-0812">Transmembrane</keyword>
<keyword evidence="14 20" id="KW-0472">Membrane</keyword>
<dbReference type="Gene3D" id="1.10.510.10">
    <property type="entry name" value="Transferase(Phosphotransferase) domain 1"/>
    <property type="match status" value="1"/>
</dbReference>
<dbReference type="SUPFAM" id="SSF49785">
    <property type="entry name" value="Galactose-binding domain-like"/>
    <property type="match status" value="1"/>
</dbReference>
<evidence type="ECO:0000256" key="10">
    <source>
        <dbReference type="ARBA" id="ARBA00022741"/>
    </source>
</evidence>
<feature type="chain" id="PRO_5043541188" description="non-specific serine/threonine protein kinase" evidence="21">
    <location>
        <begin position="27"/>
        <end position="1013"/>
    </location>
</feature>
<dbReference type="InterPro" id="IPR011009">
    <property type="entry name" value="Kinase-like_dom_sf"/>
</dbReference>
<comment type="caution">
    <text evidence="23">The sequence shown here is derived from an EMBL/GenBank/DDBJ whole genome shotgun (WGS) entry which is preliminary data.</text>
</comment>
<name>A0AAV8T556_9ROSI</name>
<evidence type="ECO:0000256" key="11">
    <source>
        <dbReference type="ARBA" id="ARBA00022777"/>
    </source>
</evidence>
<keyword evidence="15" id="KW-0675">Receptor</keyword>
<dbReference type="PANTHER" id="PTHR48006">
    <property type="entry name" value="LEUCINE-RICH REPEAT-CONTAINING PROTEIN DDB_G0281931-RELATED"/>
    <property type="match status" value="1"/>
</dbReference>
<keyword evidence="5" id="KW-0433">Leucine-rich repeat</keyword>
<keyword evidence="11" id="KW-0418">Kinase</keyword>
<keyword evidence="10 19" id="KW-0547">Nucleotide-binding</keyword>
<evidence type="ECO:0000256" key="16">
    <source>
        <dbReference type="ARBA" id="ARBA00023180"/>
    </source>
</evidence>
<dbReference type="FunFam" id="1.10.510.10:FF:000044">
    <property type="entry name" value="Putative LRR receptor-like serine/threonine-protein kinase"/>
    <property type="match status" value="1"/>
</dbReference>
<feature type="transmembrane region" description="Helical" evidence="20">
    <location>
        <begin position="602"/>
        <end position="626"/>
    </location>
</feature>
<evidence type="ECO:0000256" key="12">
    <source>
        <dbReference type="ARBA" id="ARBA00022840"/>
    </source>
</evidence>
<feature type="domain" description="Protein kinase" evidence="22">
    <location>
        <begin position="658"/>
        <end position="935"/>
    </location>
</feature>
<dbReference type="Pfam" id="PF11721">
    <property type="entry name" value="Malectin"/>
    <property type="match status" value="1"/>
</dbReference>
<evidence type="ECO:0000256" key="21">
    <source>
        <dbReference type="SAM" id="SignalP"/>
    </source>
</evidence>
<keyword evidence="12 19" id="KW-0067">ATP-binding</keyword>
<dbReference type="InterPro" id="IPR001611">
    <property type="entry name" value="Leu-rich_rpt"/>
</dbReference>
<keyword evidence="16" id="KW-0325">Glycoprotein</keyword>
<dbReference type="InterPro" id="IPR017441">
    <property type="entry name" value="Protein_kinase_ATP_BS"/>
</dbReference>
<dbReference type="PROSITE" id="PS50011">
    <property type="entry name" value="PROTEIN_KINASE_DOM"/>
    <property type="match status" value="1"/>
</dbReference>